<evidence type="ECO:0000313" key="2">
    <source>
        <dbReference type="EnsemblPlants" id="Zm00001eb021390_P001"/>
    </source>
</evidence>
<accession>A0A804LME7</accession>
<dbReference type="OrthoDB" id="514937at2759"/>
<reference evidence="2" key="3">
    <citation type="submission" date="2021-05" db="UniProtKB">
        <authorList>
            <consortium name="EnsemblPlants"/>
        </authorList>
    </citation>
    <scope>IDENTIFICATION</scope>
    <source>
        <strain evidence="2">cv. B73</strain>
    </source>
</reference>
<protein>
    <recommendedName>
        <fullName evidence="5">Protein COFACTOR ASSEMBLY OF COMPLEX C SUBUNIT B CCB2, chloroplastic</fullName>
    </recommendedName>
</protein>
<keyword evidence="4" id="KW-1267">Proteomics identification</keyword>
<gene>
    <name evidence="2" type="primary">LOC100194324</name>
</gene>
<dbReference type="InterPro" id="IPR044970">
    <property type="entry name" value="CCB2"/>
</dbReference>
<dbReference type="Pfam" id="PF11152">
    <property type="entry name" value="CCB2_CCB4"/>
    <property type="match status" value="1"/>
</dbReference>
<feature type="compositionally biased region" description="Low complexity" evidence="1">
    <location>
        <begin position="59"/>
        <end position="109"/>
    </location>
</feature>
<evidence type="ECO:0000313" key="3">
    <source>
        <dbReference type="Proteomes" id="UP000007305"/>
    </source>
</evidence>
<evidence type="ECO:0000256" key="1">
    <source>
        <dbReference type="SAM" id="MobiDB-lite"/>
    </source>
</evidence>
<dbReference type="Gramene" id="Zm00001eb021390_T001">
    <property type="protein sequence ID" value="Zm00001eb021390_P001"/>
    <property type="gene ID" value="Zm00001eb021390"/>
</dbReference>
<dbReference type="Proteomes" id="UP000007305">
    <property type="component" value="Chromosome 1"/>
</dbReference>
<feature type="region of interest" description="Disordered" evidence="1">
    <location>
        <begin position="43"/>
        <end position="115"/>
    </location>
</feature>
<dbReference type="InterPro" id="IPR021325">
    <property type="entry name" value="CCB2/CCB4"/>
</dbReference>
<reference evidence="2" key="2">
    <citation type="submission" date="2019-07" db="EMBL/GenBank/DDBJ databases">
        <authorList>
            <person name="Seetharam A."/>
            <person name="Woodhouse M."/>
            <person name="Cannon E."/>
        </authorList>
    </citation>
    <scope>NUCLEOTIDE SEQUENCE [LARGE SCALE GENOMIC DNA]</scope>
    <source>
        <strain evidence="2">cv. B73</strain>
    </source>
</reference>
<proteinExistence type="evidence at protein level"/>
<reference evidence="3" key="1">
    <citation type="submission" date="2015-12" db="EMBL/GenBank/DDBJ databases">
        <title>Update maize B73 reference genome by single molecule sequencing technologies.</title>
        <authorList>
            <consortium name="Maize Genome Sequencing Project"/>
            <person name="Ware D."/>
        </authorList>
    </citation>
    <scope>NUCLEOTIDE SEQUENCE [LARGE SCALE GENOMIC DNA]</scope>
    <source>
        <strain evidence="3">cv. B73</strain>
    </source>
</reference>
<dbReference type="PANTHER" id="PTHR36403">
    <property type="entry name" value="PROTEIN COFACTOR ASSEMBLY OF COMPLEX C SUBUNIT B CCB2, CHLOROPLASTIC"/>
    <property type="match status" value="1"/>
</dbReference>
<evidence type="ECO:0007829" key="4">
    <source>
        <dbReference type="PeptideAtlas" id="A0A804LME7"/>
    </source>
</evidence>
<dbReference type="EnsemblPlants" id="Zm00001eb021390_T001">
    <property type="protein sequence ID" value="Zm00001eb021390_P001"/>
    <property type="gene ID" value="Zm00001eb021390"/>
</dbReference>
<evidence type="ECO:0008006" key="5">
    <source>
        <dbReference type="Google" id="ProtNLM"/>
    </source>
</evidence>
<keyword evidence="3" id="KW-1185">Reference proteome</keyword>
<dbReference type="PANTHER" id="PTHR36403:SF1">
    <property type="entry name" value="PROTEIN COFACTOR ASSEMBLY OF COMPLEX C SUBUNIT B CCB2, CHLOROPLASTIC"/>
    <property type="match status" value="1"/>
</dbReference>
<dbReference type="GO" id="GO:0009507">
    <property type="term" value="C:chloroplast"/>
    <property type="evidence" value="ECO:0000318"/>
    <property type="project" value="GO_Central"/>
</dbReference>
<organism evidence="2 3">
    <name type="scientific">Zea mays</name>
    <name type="common">Maize</name>
    <dbReference type="NCBI Taxonomy" id="4577"/>
    <lineage>
        <taxon>Eukaryota</taxon>
        <taxon>Viridiplantae</taxon>
        <taxon>Streptophyta</taxon>
        <taxon>Embryophyta</taxon>
        <taxon>Tracheophyta</taxon>
        <taxon>Spermatophyta</taxon>
        <taxon>Magnoliopsida</taxon>
        <taxon>Liliopsida</taxon>
        <taxon>Poales</taxon>
        <taxon>Poaceae</taxon>
        <taxon>PACMAD clade</taxon>
        <taxon>Panicoideae</taxon>
        <taxon>Andropogonodae</taxon>
        <taxon>Andropogoneae</taxon>
        <taxon>Tripsacinae</taxon>
        <taxon>Zea</taxon>
    </lineage>
</organism>
<dbReference type="GO" id="GO:0010190">
    <property type="term" value="P:cytochrome b6f complex assembly"/>
    <property type="evidence" value="ECO:0000318"/>
    <property type="project" value="GO_Central"/>
</dbReference>
<sequence length="353" mass="37683">TRTRLFCNVLYAFGDATRTAHHSAATKSTILFATPCLSTPAHRRSATPTFYSPPPPLGSARAQRQRPSPAAAPSSSSAPPARTLRSSSSTSPCSASPSVPALASSPSTSYVSRRRLAGPGKPRLLTYGAGIPGLDESYLPRWIGLGFGALVVLNHLLSASPTPAQLRSEAVGLCLAAFSATLPFLGRFLEGADAASRVPLPEGSIQVFVMSENLSAVQKEDMAWASYVLLRNTNTTSVVIAIGDLLCVRGYWNPPANTSKYSTIEWFKSQMQQLGLVDLRGALYFPNSSDSQLAKILPDGILSVLAQPILSPDPANNETKTEGVILLACNANYAYSEKDRAWIRTVADKFQRA</sequence>
<dbReference type="InParanoid" id="A0A804LME7"/>
<dbReference type="AlphaFoldDB" id="A0A804LME7"/>
<name>A0A804LME7_MAIZE</name>